<feature type="transmembrane region" description="Helical" evidence="2">
    <location>
        <begin position="129"/>
        <end position="150"/>
    </location>
</feature>
<evidence type="ECO:0000313" key="3">
    <source>
        <dbReference type="EMBL" id="KDR80131.1"/>
    </source>
</evidence>
<name>A0A067TAF7_GALM3</name>
<keyword evidence="2" id="KW-1133">Transmembrane helix</keyword>
<dbReference type="HOGENOM" id="CLU_1111479_0_0_1"/>
<evidence type="ECO:0000313" key="4">
    <source>
        <dbReference type="Proteomes" id="UP000027222"/>
    </source>
</evidence>
<proteinExistence type="predicted"/>
<dbReference type="STRING" id="685588.A0A067TAF7"/>
<keyword evidence="4" id="KW-1185">Reference proteome</keyword>
<gene>
    <name evidence="3" type="ORF">GALMADRAFT_1180829</name>
</gene>
<organism evidence="3 4">
    <name type="scientific">Galerina marginata (strain CBS 339.88)</name>
    <dbReference type="NCBI Taxonomy" id="685588"/>
    <lineage>
        <taxon>Eukaryota</taxon>
        <taxon>Fungi</taxon>
        <taxon>Dikarya</taxon>
        <taxon>Basidiomycota</taxon>
        <taxon>Agaricomycotina</taxon>
        <taxon>Agaricomycetes</taxon>
        <taxon>Agaricomycetidae</taxon>
        <taxon>Agaricales</taxon>
        <taxon>Agaricineae</taxon>
        <taxon>Strophariaceae</taxon>
        <taxon>Galerina</taxon>
    </lineage>
</organism>
<reference evidence="4" key="1">
    <citation type="journal article" date="2014" name="Proc. Natl. Acad. Sci. U.S.A.">
        <title>Extensive sampling of basidiomycete genomes demonstrates inadequacy of the white-rot/brown-rot paradigm for wood decay fungi.</title>
        <authorList>
            <person name="Riley R."/>
            <person name="Salamov A.A."/>
            <person name="Brown D.W."/>
            <person name="Nagy L.G."/>
            <person name="Floudas D."/>
            <person name="Held B.W."/>
            <person name="Levasseur A."/>
            <person name="Lombard V."/>
            <person name="Morin E."/>
            <person name="Otillar R."/>
            <person name="Lindquist E.A."/>
            <person name="Sun H."/>
            <person name="LaButti K.M."/>
            <person name="Schmutz J."/>
            <person name="Jabbour D."/>
            <person name="Luo H."/>
            <person name="Baker S.E."/>
            <person name="Pisabarro A.G."/>
            <person name="Walton J.D."/>
            <person name="Blanchette R.A."/>
            <person name="Henrissat B."/>
            <person name="Martin F."/>
            <person name="Cullen D."/>
            <person name="Hibbett D.S."/>
            <person name="Grigoriev I.V."/>
        </authorList>
    </citation>
    <scope>NUCLEOTIDE SEQUENCE [LARGE SCALE GENOMIC DNA]</scope>
    <source>
        <strain evidence="4">CBS 339.88</strain>
    </source>
</reference>
<dbReference type="Proteomes" id="UP000027222">
    <property type="component" value="Unassembled WGS sequence"/>
</dbReference>
<evidence type="ECO:0000256" key="1">
    <source>
        <dbReference type="SAM" id="MobiDB-lite"/>
    </source>
</evidence>
<feature type="transmembrane region" description="Helical" evidence="2">
    <location>
        <begin position="231"/>
        <end position="249"/>
    </location>
</feature>
<keyword evidence="2" id="KW-0812">Transmembrane</keyword>
<sequence>MPVTQLSPVTDAEPKRFDNEKPAEDPKISIEEHAGDLGQRPHTILAAPDAESLVLDDNTEPRVLSSSPEPIDLGNGPRLSMEQYLHSEKKIEDQSPSRRKNKKKRHIRSTCLRLLTSFGNNLLAYRNPIAIIIGQVLILAFAWSFFRFVFVRTVVPLSPSMAARVQINPHITTLVVTLIATAISAVSSLLLSLSIQYAINYYLLCRSLSVYTLGSSIMILNGAPIIDPRHLVWSFIGLSMLLATGTQTAR</sequence>
<protein>
    <submittedName>
        <fullName evidence="3">Uncharacterized protein</fullName>
    </submittedName>
</protein>
<dbReference type="EMBL" id="KL142372">
    <property type="protein sequence ID" value="KDR80131.1"/>
    <property type="molecule type" value="Genomic_DNA"/>
</dbReference>
<keyword evidence="2" id="KW-0472">Membrane</keyword>
<accession>A0A067TAF7</accession>
<dbReference type="OrthoDB" id="3351168at2759"/>
<dbReference type="AlphaFoldDB" id="A0A067TAF7"/>
<feature type="compositionally biased region" description="Basic and acidic residues" evidence="1">
    <location>
        <begin position="12"/>
        <end position="35"/>
    </location>
</feature>
<feature type="transmembrane region" description="Helical" evidence="2">
    <location>
        <begin position="171"/>
        <end position="193"/>
    </location>
</feature>
<feature type="region of interest" description="Disordered" evidence="1">
    <location>
        <begin position="1"/>
        <end position="41"/>
    </location>
</feature>
<feature type="transmembrane region" description="Helical" evidence="2">
    <location>
        <begin position="199"/>
        <end position="219"/>
    </location>
</feature>
<evidence type="ECO:0000256" key="2">
    <source>
        <dbReference type="SAM" id="Phobius"/>
    </source>
</evidence>